<name>A0ABD2XC23_9HYME</name>
<sequence>MPRHSLHYDVIVLLWDLDRTILVRTTIFYIIKDNFYCMRAKISWRRVSILSKSRSRSSSMRSAEQFSRSAFCLEHDELLSSSYLVNGMDGTRYICESEMMEEEVGLGRGNSVGGSNNVEFTSAGSLTSKNANGNIITLTLKNNHLIVETEERASSQPSLGRGVFLHYELLAYVSNVNNTMKEALYVRRKVSSVVNIICALSARAHS</sequence>
<gene>
    <name evidence="1" type="ORF">TKK_004181</name>
</gene>
<proteinExistence type="predicted"/>
<protein>
    <submittedName>
        <fullName evidence="1">Uncharacterized protein</fullName>
    </submittedName>
</protein>
<keyword evidence="2" id="KW-1185">Reference proteome</keyword>
<dbReference type="Proteomes" id="UP001627154">
    <property type="component" value="Unassembled WGS sequence"/>
</dbReference>
<evidence type="ECO:0000313" key="2">
    <source>
        <dbReference type="Proteomes" id="UP001627154"/>
    </source>
</evidence>
<organism evidence="1 2">
    <name type="scientific">Trichogramma kaykai</name>
    <dbReference type="NCBI Taxonomy" id="54128"/>
    <lineage>
        <taxon>Eukaryota</taxon>
        <taxon>Metazoa</taxon>
        <taxon>Ecdysozoa</taxon>
        <taxon>Arthropoda</taxon>
        <taxon>Hexapoda</taxon>
        <taxon>Insecta</taxon>
        <taxon>Pterygota</taxon>
        <taxon>Neoptera</taxon>
        <taxon>Endopterygota</taxon>
        <taxon>Hymenoptera</taxon>
        <taxon>Apocrita</taxon>
        <taxon>Proctotrupomorpha</taxon>
        <taxon>Chalcidoidea</taxon>
        <taxon>Trichogrammatidae</taxon>
        <taxon>Trichogramma</taxon>
    </lineage>
</organism>
<reference evidence="1 2" key="1">
    <citation type="journal article" date="2024" name="bioRxiv">
        <title>A reference genome for Trichogramma kaykai: A tiny desert-dwelling parasitoid wasp with competing sex-ratio distorters.</title>
        <authorList>
            <person name="Culotta J."/>
            <person name="Lindsey A.R."/>
        </authorList>
    </citation>
    <scope>NUCLEOTIDE SEQUENCE [LARGE SCALE GENOMIC DNA]</scope>
    <source>
        <strain evidence="1 2">KSX58</strain>
    </source>
</reference>
<accession>A0ABD2XC23</accession>
<dbReference type="AlphaFoldDB" id="A0ABD2XC23"/>
<evidence type="ECO:0000313" key="1">
    <source>
        <dbReference type="EMBL" id="KAL3403041.1"/>
    </source>
</evidence>
<dbReference type="EMBL" id="JBJJXI010000032">
    <property type="protein sequence ID" value="KAL3403041.1"/>
    <property type="molecule type" value="Genomic_DNA"/>
</dbReference>
<comment type="caution">
    <text evidence="1">The sequence shown here is derived from an EMBL/GenBank/DDBJ whole genome shotgun (WGS) entry which is preliminary data.</text>
</comment>